<dbReference type="Proteomes" id="UP000035287">
    <property type="component" value="Chromosome"/>
</dbReference>
<dbReference type="AlphaFoldDB" id="A0A0G3XFA0"/>
<dbReference type="InterPro" id="IPR007296">
    <property type="entry name" value="DUF403"/>
</dbReference>
<feature type="domain" description="Circularly permuted ATP-grasp type 2" evidence="2">
    <location>
        <begin position="77"/>
        <end position="456"/>
    </location>
</feature>
<sequence length="817" mass="88510">MDPLAWYTPDNPGADLFASSPPDIAKAWQAFAAGIAALPGGLGEVQGWVDRHVQDLGLAFRLTGDVEERAWPLSPLPVVIGAEEWQTLSNGLIQRADLLEAVVADIYGPQKLITDSHLPAAAISGSADFARRMVGLPPTGGRHLKVCAIDLARGPTGEWRVLADRVRLPIGIGYVRENRLALLRTTGPLLGEMNARRLLDFYNTIRDGIAATCQRADPRIALLTPGRFTQSYPEQAHLARHLGFSLVEGRDLVEREGKIYVRTIAGLKRIDALWRWINTRDIDPLAFDARSEIGVPNLLNACATGGLVMANWPGAGVVEARVMSAFLPALCKTLFDQPLALPNAATWWCGQPTERAHVRQNFANLVIGPAFRLPVAGLPDGRSKVVANLTDDECETLLNAIERRPMDYVGQEIVDISTTPTVVGNRIEPRGFTLRAFLARDADGMWQVLPGGFARISADNELRTALMGENDLSADLCIVDPAHAQRTATPPPMQPPAVRRQQGLLPSQAADNLFWLGRYSERANQTARLIRVLLDSGNVAAIDPKLEGISSPVRRISGLLDRLGAASVSEEQRGPLELAEPALNDASLPGSVASLAISGRKVSLLLRDRLSHDAWRILNRPVPTCGQDAESLSAACDILIERYAAQTQMMADTMGRGPAWHFLQMGTAVERANMILQSAMAMVPGKASAEDLAALLDLVEGQAAYRSRYLAMPFIAPVLDIVLLDPAQPGSLAFQADRIAEHLSALPPMREDGMTEPALIAARQLVAQLEGLEADSLDPDRLDDLLSRLRGISEAISERYFLQVAPPEDDGKAPLLG</sequence>
<evidence type="ECO:0000259" key="2">
    <source>
        <dbReference type="Pfam" id="PF14403"/>
    </source>
</evidence>
<dbReference type="Gene3D" id="3.40.50.11290">
    <property type="match status" value="1"/>
</dbReference>
<organism evidence="3 4">
    <name type="scientific">Croceicoccus naphthovorans</name>
    <dbReference type="NCBI Taxonomy" id="1348774"/>
    <lineage>
        <taxon>Bacteria</taxon>
        <taxon>Pseudomonadati</taxon>
        <taxon>Pseudomonadota</taxon>
        <taxon>Alphaproteobacteria</taxon>
        <taxon>Sphingomonadales</taxon>
        <taxon>Erythrobacteraceae</taxon>
        <taxon>Croceicoccus</taxon>
    </lineage>
</organism>
<evidence type="ECO:0000313" key="4">
    <source>
        <dbReference type="Proteomes" id="UP000035287"/>
    </source>
</evidence>
<dbReference type="InterPro" id="IPR051680">
    <property type="entry name" value="ATP-dep_Glu-Cys_Ligase-2"/>
</dbReference>
<proteinExistence type="predicted"/>
<feature type="domain" description="DUF403" evidence="1">
    <location>
        <begin position="505"/>
        <end position="801"/>
    </location>
</feature>
<dbReference type="InterPro" id="IPR025841">
    <property type="entry name" value="CP_ATPgrasp_2"/>
</dbReference>
<gene>
    <name evidence="3" type="ORF">AB433_09845</name>
</gene>
<dbReference type="Pfam" id="PF14403">
    <property type="entry name" value="CP_ATPgrasp_2"/>
    <property type="match status" value="1"/>
</dbReference>
<dbReference type="SUPFAM" id="SSF56059">
    <property type="entry name" value="Glutathione synthetase ATP-binding domain-like"/>
    <property type="match status" value="1"/>
</dbReference>
<dbReference type="PANTHER" id="PTHR34595">
    <property type="entry name" value="BLR5612 PROTEIN"/>
    <property type="match status" value="1"/>
</dbReference>
<accession>A0A0G3XFA0</accession>
<dbReference type="Pfam" id="PF04168">
    <property type="entry name" value="Alpha-E"/>
    <property type="match status" value="1"/>
</dbReference>
<dbReference type="EMBL" id="CP011770">
    <property type="protein sequence ID" value="AKM10200.1"/>
    <property type="molecule type" value="Genomic_DNA"/>
</dbReference>
<dbReference type="Gene3D" id="3.30.1490.270">
    <property type="match status" value="1"/>
</dbReference>
<dbReference type="STRING" id="1348774.AB433_09845"/>
<evidence type="ECO:0000259" key="1">
    <source>
        <dbReference type="Pfam" id="PF04168"/>
    </source>
</evidence>
<evidence type="ECO:0000313" key="3">
    <source>
        <dbReference type="EMBL" id="AKM10200.1"/>
    </source>
</evidence>
<dbReference type="PANTHER" id="PTHR34595:SF2">
    <property type="entry name" value="BLR2978 PROTEIN"/>
    <property type="match status" value="1"/>
</dbReference>
<protein>
    <submittedName>
        <fullName evidence="3">Uncharacterized protein</fullName>
    </submittedName>
</protein>
<keyword evidence="4" id="KW-1185">Reference proteome</keyword>
<dbReference type="KEGG" id="cna:AB433_09845"/>
<name>A0A0G3XFA0_9SPHN</name>
<dbReference type="PATRIC" id="fig|1348774.3.peg.2063"/>
<reference evidence="3 4" key="1">
    <citation type="submission" date="2015-06" db="EMBL/GenBank/DDBJ databases">
        <authorList>
            <person name="Zeng Y."/>
            <person name="Huang Y."/>
        </authorList>
    </citation>
    <scope>NUCLEOTIDE SEQUENCE [LARGE SCALE GENOMIC DNA]</scope>
    <source>
        <strain evidence="3 4">PQ-2</strain>
    </source>
</reference>